<evidence type="ECO:0000313" key="2">
    <source>
        <dbReference type="EMBL" id="RCW45610.1"/>
    </source>
</evidence>
<dbReference type="AlphaFoldDB" id="A0A368VWB0"/>
<dbReference type="InterPro" id="IPR030395">
    <property type="entry name" value="GP_PDE_dom"/>
</dbReference>
<dbReference type="Gene3D" id="3.20.20.190">
    <property type="entry name" value="Phosphatidylinositol (PI) phosphodiesterase"/>
    <property type="match status" value="1"/>
</dbReference>
<dbReference type="Proteomes" id="UP000252415">
    <property type="component" value="Unassembled WGS sequence"/>
</dbReference>
<dbReference type="PANTHER" id="PTHR46211">
    <property type="entry name" value="GLYCEROPHOSPHORYL DIESTER PHOSPHODIESTERASE"/>
    <property type="match status" value="1"/>
</dbReference>
<dbReference type="PROSITE" id="PS51704">
    <property type="entry name" value="GP_PDE"/>
    <property type="match status" value="1"/>
</dbReference>
<evidence type="ECO:0000313" key="3">
    <source>
        <dbReference type="Proteomes" id="UP000252415"/>
    </source>
</evidence>
<dbReference type="InterPro" id="IPR017946">
    <property type="entry name" value="PLC-like_Pdiesterase_TIM-brl"/>
</dbReference>
<sequence length="246" mass="28040">MRNPCVAHRGWSSRAPENTMSAIRLAIADPEVEWIEIDVQLSKDHVPVVIHDYTLRRTTNGRGEVKDWTAAELSSLDAGNWFSQMYQGESIPTLVEVLSEAIGRCKLNIELKTDGIRYPLLEQKVMELVQAFDAEKNVVITSFHEGALYRVRKLSNQIRTGLIIDGWRSTLLKELEELGSDFLSIGYARLNKDRMALLKSAGIQVMAWTVNDTRTIRKIAALDPELMICTNYPDRWHEAMLQRVSR</sequence>
<reference evidence="2 3" key="1">
    <citation type="submission" date="2018-07" db="EMBL/GenBank/DDBJ databases">
        <title>Genomic Encyclopedia of Type Strains, Phase III (KMG-III): the genomes of soil and plant-associated and newly described type strains.</title>
        <authorList>
            <person name="Whitman W."/>
        </authorList>
    </citation>
    <scope>NUCLEOTIDE SEQUENCE [LARGE SCALE GENOMIC DNA]</scope>
    <source>
        <strain evidence="2 3">CECT 7506</strain>
    </source>
</reference>
<organism evidence="2 3">
    <name type="scientific">Paenibacillus prosopidis</name>
    <dbReference type="NCBI Taxonomy" id="630520"/>
    <lineage>
        <taxon>Bacteria</taxon>
        <taxon>Bacillati</taxon>
        <taxon>Bacillota</taxon>
        <taxon>Bacilli</taxon>
        <taxon>Bacillales</taxon>
        <taxon>Paenibacillaceae</taxon>
        <taxon>Paenibacillus</taxon>
    </lineage>
</organism>
<comment type="caution">
    <text evidence="2">The sequence shown here is derived from an EMBL/GenBank/DDBJ whole genome shotgun (WGS) entry which is preliminary data.</text>
</comment>
<gene>
    <name evidence="2" type="ORF">DFP97_110200</name>
</gene>
<dbReference type="OrthoDB" id="384721at2"/>
<dbReference type="RefSeq" id="WP_114381449.1">
    <property type="nucleotide sequence ID" value="NZ_QPJD01000010.1"/>
</dbReference>
<dbReference type="GO" id="GO:0008081">
    <property type="term" value="F:phosphoric diester hydrolase activity"/>
    <property type="evidence" value="ECO:0007669"/>
    <property type="project" value="InterPro"/>
</dbReference>
<feature type="domain" description="GP-PDE" evidence="1">
    <location>
        <begin position="3"/>
        <end position="240"/>
    </location>
</feature>
<dbReference type="SUPFAM" id="SSF51695">
    <property type="entry name" value="PLC-like phosphodiesterases"/>
    <property type="match status" value="1"/>
</dbReference>
<dbReference type="PANTHER" id="PTHR46211:SF1">
    <property type="entry name" value="GLYCEROPHOSPHODIESTER PHOSPHODIESTERASE, CYTOPLASMIC"/>
    <property type="match status" value="1"/>
</dbReference>
<name>A0A368VWB0_9BACL</name>
<evidence type="ECO:0000259" key="1">
    <source>
        <dbReference type="PROSITE" id="PS51704"/>
    </source>
</evidence>
<protein>
    <submittedName>
        <fullName evidence="2">Glycerophosphoryl diester phosphodiesterase</fullName>
    </submittedName>
</protein>
<proteinExistence type="predicted"/>
<keyword evidence="3" id="KW-1185">Reference proteome</keyword>
<dbReference type="EMBL" id="QPJD01000010">
    <property type="protein sequence ID" value="RCW45610.1"/>
    <property type="molecule type" value="Genomic_DNA"/>
</dbReference>
<dbReference type="Pfam" id="PF03009">
    <property type="entry name" value="GDPD"/>
    <property type="match status" value="1"/>
</dbReference>
<dbReference type="GO" id="GO:0006629">
    <property type="term" value="P:lipid metabolic process"/>
    <property type="evidence" value="ECO:0007669"/>
    <property type="project" value="InterPro"/>
</dbReference>
<accession>A0A368VWB0</accession>